<dbReference type="InterPro" id="IPR052349">
    <property type="entry name" value="Metallo-hydrolase_Enzymes"/>
</dbReference>
<organism evidence="4 5">
    <name type="scientific">Bradyrhizobium lablabi</name>
    <dbReference type="NCBI Taxonomy" id="722472"/>
    <lineage>
        <taxon>Bacteria</taxon>
        <taxon>Pseudomonadati</taxon>
        <taxon>Pseudomonadota</taxon>
        <taxon>Alphaproteobacteria</taxon>
        <taxon>Hyphomicrobiales</taxon>
        <taxon>Nitrobacteraceae</taxon>
        <taxon>Bradyrhizobium</taxon>
    </lineage>
</organism>
<dbReference type="Gene3D" id="2.30.40.10">
    <property type="entry name" value="Urease, subunit C, domain 1"/>
    <property type="match status" value="1"/>
</dbReference>
<accession>A0A1M6MIJ6</accession>
<dbReference type="InterPro" id="IPR013108">
    <property type="entry name" value="Amidohydro_3"/>
</dbReference>
<evidence type="ECO:0000256" key="1">
    <source>
        <dbReference type="ARBA" id="ARBA00022723"/>
    </source>
</evidence>
<dbReference type="InterPro" id="IPR032466">
    <property type="entry name" value="Metal_Hydrolase"/>
</dbReference>
<reference evidence="4 5" key="1">
    <citation type="submission" date="2016-11" db="EMBL/GenBank/DDBJ databases">
        <authorList>
            <person name="Jaros S."/>
            <person name="Januszkiewicz K."/>
            <person name="Wedrychowicz H."/>
        </authorList>
    </citation>
    <scope>NUCLEOTIDE SEQUENCE [LARGE SCALE GENOMIC DNA]</scope>
    <source>
        <strain evidence="4 5">GAS499</strain>
    </source>
</reference>
<evidence type="ECO:0000259" key="3">
    <source>
        <dbReference type="Pfam" id="PF07969"/>
    </source>
</evidence>
<name>A0A1M6MIJ6_9BRAD</name>
<dbReference type="Pfam" id="PF07969">
    <property type="entry name" value="Amidohydro_3"/>
    <property type="match status" value="1"/>
</dbReference>
<dbReference type="GO" id="GO:0019239">
    <property type="term" value="F:deaminase activity"/>
    <property type="evidence" value="ECO:0007669"/>
    <property type="project" value="UniProtKB-ARBA"/>
</dbReference>
<dbReference type="EMBL" id="LT670844">
    <property type="protein sequence ID" value="SHJ83234.1"/>
    <property type="molecule type" value="Genomic_DNA"/>
</dbReference>
<evidence type="ECO:0000313" key="5">
    <source>
        <dbReference type="Proteomes" id="UP000189935"/>
    </source>
</evidence>
<dbReference type="PANTHER" id="PTHR32027">
    <property type="entry name" value="CYTOSINE DEAMINASE"/>
    <property type="match status" value="1"/>
</dbReference>
<protein>
    <submittedName>
        <fullName evidence="4">Cytosine deaminase</fullName>
    </submittedName>
</protein>
<dbReference type="InterPro" id="IPR011059">
    <property type="entry name" value="Metal-dep_hydrolase_composite"/>
</dbReference>
<evidence type="ECO:0000313" key="4">
    <source>
        <dbReference type="EMBL" id="SHJ83234.1"/>
    </source>
</evidence>
<dbReference type="CDD" id="cd01293">
    <property type="entry name" value="Bact_CD"/>
    <property type="match status" value="1"/>
</dbReference>
<evidence type="ECO:0000256" key="2">
    <source>
        <dbReference type="ARBA" id="ARBA00022801"/>
    </source>
</evidence>
<dbReference type="PANTHER" id="PTHR32027:SF9">
    <property type="entry name" value="BLL3847 PROTEIN"/>
    <property type="match status" value="1"/>
</dbReference>
<dbReference type="GO" id="GO:0046872">
    <property type="term" value="F:metal ion binding"/>
    <property type="evidence" value="ECO:0007669"/>
    <property type="project" value="UniProtKB-KW"/>
</dbReference>
<gene>
    <name evidence="4" type="ORF">SAMN05444159_1627</name>
</gene>
<sequence>MDLVIRDACILDSGQLRRVDIGIQGAAIAAISPDLAVDAPELKAEGCLVVAGLIETHIHLDKTCILERCRIEEGTVAEAVRETAAAKRNFTVEDVYARGKRTLERCIAQGTTRMRTHVELDPGIGMTGLEAIEQLARDYAWAIDVELCVFPQEGLTNNPGTEELLIEGLRRGARTIGAVPYFDTDPRGQIDRIFAIAREFDAEIDMHLDLAETTDGMQIEYVCRKTEEYGWGGRVAVGHVTQMSLLAPERFGAIAAQLARAGVAVTILPSTDLHLMGRSHDHAVPRGVVPAEPLRRAGVTCSISTNNVLNPFTPYGDGSLIRMANLYANVCHVSRPSDLAGCLDMITGAAARLMRLEDYGIAVGGLADLVCLDANSPTEAIATLAPSLWGIKRGRPSFTRSRPQLHRPEN</sequence>
<dbReference type="SUPFAM" id="SSF51556">
    <property type="entry name" value="Metallo-dependent hydrolases"/>
    <property type="match status" value="1"/>
</dbReference>
<dbReference type="SUPFAM" id="SSF51338">
    <property type="entry name" value="Composite domain of metallo-dependent hydrolases"/>
    <property type="match status" value="1"/>
</dbReference>
<dbReference type="FunFam" id="3.20.20.140:FF:000019">
    <property type="entry name" value="Cytosine deaminase"/>
    <property type="match status" value="1"/>
</dbReference>
<dbReference type="OrthoDB" id="9815027at2"/>
<proteinExistence type="predicted"/>
<dbReference type="Proteomes" id="UP000189935">
    <property type="component" value="Chromosome I"/>
</dbReference>
<dbReference type="Gene3D" id="3.20.20.140">
    <property type="entry name" value="Metal-dependent hydrolases"/>
    <property type="match status" value="1"/>
</dbReference>
<feature type="domain" description="Amidohydrolase 3" evidence="3">
    <location>
        <begin position="154"/>
        <end position="375"/>
    </location>
</feature>
<dbReference type="AlphaFoldDB" id="A0A1M6MIJ6"/>
<keyword evidence="1" id="KW-0479">Metal-binding</keyword>
<keyword evidence="2" id="KW-0378">Hydrolase</keyword>
<dbReference type="GO" id="GO:0016814">
    <property type="term" value="F:hydrolase activity, acting on carbon-nitrogen (but not peptide) bonds, in cyclic amidines"/>
    <property type="evidence" value="ECO:0007669"/>
    <property type="project" value="UniProtKB-ARBA"/>
</dbReference>
<dbReference type="RefSeq" id="WP_079537699.1">
    <property type="nucleotide sequence ID" value="NZ_LT670844.1"/>
</dbReference>